<evidence type="ECO:0000256" key="1">
    <source>
        <dbReference type="SAM" id="MobiDB-lite"/>
    </source>
</evidence>
<reference evidence="2" key="1">
    <citation type="journal article" date="2021" name="Microb. Physiol.">
        <title>Proteogenomic Insights into the Physiology of Marine, Sulfate-Reducing, Filamentous Desulfonema limicola and Desulfonema magnum.</title>
        <authorList>
            <person name="Schnaars V."/>
            <person name="Wohlbrand L."/>
            <person name="Scheve S."/>
            <person name="Hinrichs C."/>
            <person name="Reinhardt R."/>
            <person name="Rabus R."/>
        </authorList>
    </citation>
    <scope>NUCLEOTIDE SEQUENCE</scope>
    <source>
        <strain evidence="2">4be13</strain>
    </source>
</reference>
<proteinExistence type="predicted"/>
<feature type="compositionally biased region" description="Basic and acidic residues" evidence="1">
    <location>
        <begin position="1"/>
        <end position="16"/>
    </location>
</feature>
<evidence type="ECO:0000313" key="3">
    <source>
        <dbReference type="Proteomes" id="UP000663722"/>
    </source>
</evidence>
<protein>
    <submittedName>
        <fullName evidence="2">Uncharacterized protein</fullName>
    </submittedName>
</protein>
<dbReference type="AlphaFoldDB" id="A0A975BJD6"/>
<dbReference type="KEGG" id="dmm:dnm_021910"/>
<sequence length="42" mass="4784">MEQTEITHKKGDRNEENQSGSAGLLRFQAARFAESENRFQTA</sequence>
<feature type="region of interest" description="Disordered" evidence="1">
    <location>
        <begin position="1"/>
        <end position="23"/>
    </location>
</feature>
<organism evidence="2 3">
    <name type="scientific">Desulfonema magnum</name>
    <dbReference type="NCBI Taxonomy" id="45655"/>
    <lineage>
        <taxon>Bacteria</taxon>
        <taxon>Pseudomonadati</taxon>
        <taxon>Thermodesulfobacteriota</taxon>
        <taxon>Desulfobacteria</taxon>
        <taxon>Desulfobacterales</taxon>
        <taxon>Desulfococcaceae</taxon>
        <taxon>Desulfonema</taxon>
    </lineage>
</organism>
<accession>A0A975BJD6</accession>
<dbReference type="EMBL" id="CP061800">
    <property type="protein sequence ID" value="QTA86170.1"/>
    <property type="molecule type" value="Genomic_DNA"/>
</dbReference>
<gene>
    <name evidence="2" type="ORF">dnm_021910</name>
</gene>
<evidence type="ECO:0000313" key="2">
    <source>
        <dbReference type="EMBL" id="QTA86170.1"/>
    </source>
</evidence>
<name>A0A975BJD6_9BACT</name>
<keyword evidence="3" id="KW-1185">Reference proteome</keyword>
<dbReference type="Proteomes" id="UP000663722">
    <property type="component" value="Chromosome"/>
</dbReference>